<feature type="transmembrane region" description="Helical" evidence="7">
    <location>
        <begin position="522"/>
        <end position="542"/>
    </location>
</feature>
<organism evidence="9 10">
    <name type="scientific">Aquirufa avitistagni</name>
    <dbReference type="NCBI Taxonomy" id="3104728"/>
    <lineage>
        <taxon>Bacteria</taxon>
        <taxon>Pseudomonadati</taxon>
        <taxon>Bacteroidota</taxon>
        <taxon>Cytophagia</taxon>
        <taxon>Cytophagales</taxon>
        <taxon>Flectobacillaceae</taxon>
        <taxon>Aquirufa</taxon>
    </lineage>
</organism>
<proteinExistence type="predicted"/>
<keyword evidence="6 7" id="KW-0472">Membrane</keyword>
<feature type="transmembrane region" description="Helical" evidence="7">
    <location>
        <begin position="193"/>
        <end position="213"/>
    </location>
</feature>
<keyword evidence="3" id="KW-0808">Transferase</keyword>
<comment type="caution">
    <text evidence="9">The sequence shown here is derived from an EMBL/GenBank/DDBJ whole genome shotgun (WGS) entry which is preliminary data.</text>
</comment>
<evidence type="ECO:0000313" key="9">
    <source>
        <dbReference type="EMBL" id="MFD3393755.1"/>
    </source>
</evidence>
<evidence type="ECO:0000256" key="5">
    <source>
        <dbReference type="ARBA" id="ARBA00022989"/>
    </source>
</evidence>
<feature type="transmembrane region" description="Helical" evidence="7">
    <location>
        <begin position="441"/>
        <end position="459"/>
    </location>
</feature>
<feature type="transmembrane region" description="Helical" evidence="7">
    <location>
        <begin position="492"/>
        <end position="510"/>
    </location>
</feature>
<evidence type="ECO:0000256" key="3">
    <source>
        <dbReference type="ARBA" id="ARBA00022679"/>
    </source>
</evidence>
<feature type="transmembrane region" description="Helical" evidence="7">
    <location>
        <begin position="293"/>
        <end position="312"/>
    </location>
</feature>
<protein>
    <submittedName>
        <fullName evidence="9">Phospholipid carrier-dependent glycosyltransferase</fullName>
    </submittedName>
</protein>
<dbReference type="InterPro" id="IPR003342">
    <property type="entry name" value="ArnT-like_N"/>
</dbReference>
<keyword evidence="10" id="KW-1185">Reference proteome</keyword>
<evidence type="ECO:0000259" key="8">
    <source>
        <dbReference type="Pfam" id="PF02366"/>
    </source>
</evidence>
<keyword evidence="5 7" id="KW-1133">Transmembrane helix</keyword>
<evidence type="ECO:0000256" key="1">
    <source>
        <dbReference type="ARBA" id="ARBA00004127"/>
    </source>
</evidence>
<feature type="transmembrane region" description="Helical" evidence="7">
    <location>
        <begin position="270"/>
        <end position="287"/>
    </location>
</feature>
<feature type="transmembrane region" description="Helical" evidence="7">
    <location>
        <begin position="466"/>
        <end position="486"/>
    </location>
</feature>
<feature type="transmembrane region" description="Helical" evidence="7">
    <location>
        <begin position="112"/>
        <end position="134"/>
    </location>
</feature>
<comment type="subcellular location">
    <subcellularLocation>
        <location evidence="1">Endomembrane system</location>
        <topology evidence="1">Multi-pass membrane protein</topology>
    </subcellularLocation>
</comment>
<evidence type="ECO:0000256" key="2">
    <source>
        <dbReference type="ARBA" id="ARBA00022676"/>
    </source>
</evidence>
<name>A0ABW6DA20_9BACT</name>
<feature type="transmembrane region" description="Helical" evidence="7">
    <location>
        <begin position="220"/>
        <end position="241"/>
    </location>
</feature>
<feature type="transmembrane region" description="Helical" evidence="7">
    <location>
        <begin position="319"/>
        <end position="337"/>
    </location>
</feature>
<feature type="transmembrane region" description="Helical" evidence="7">
    <location>
        <begin position="52"/>
        <end position="74"/>
    </location>
</feature>
<evidence type="ECO:0000256" key="6">
    <source>
        <dbReference type="ARBA" id="ARBA00023136"/>
    </source>
</evidence>
<dbReference type="RefSeq" id="WP_377982638.1">
    <property type="nucleotide sequence ID" value="NZ_JBBKXZ010000001.1"/>
</dbReference>
<evidence type="ECO:0000313" key="10">
    <source>
        <dbReference type="Proteomes" id="UP001598138"/>
    </source>
</evidence>
<gene>
    <name evidence="9" type="ORF">U0R10_03890</name>
</gene>
<keyword evidence="2" id="KW-0328">Glycosyltransferase</keyword>
<dbReference type="Pfam" id="PF02366">
    <property type="entry name" value="PMT"/>
    <property type="match status" value="1"/>
</dbReference>
<feature type="transmembrane region" description="Helical" evidence="7">
    <location>
        <begin position="28"/>
        <end position="46"/>
    </location>
</feature>
<evidence type="ECO:0000256" key="7">
    <source>
        <dbReference type="SAM" id="Phobius"/>
    </source>
</evidence>
<reference evidence="9 10" key="1">
    <citation type="submission" date="2024-03" db="EMBL/GenBank/DDBJ databases">
        <title>Aquirufa genome sequencing.</title>
        <authorList>
            <person name="Pitt A."/>
            <person name="Hahn M.W."/>
        </authorList>
    </citation>
    <scope>NUCLEOTIDE SEQUENCE [LARGE SCALE GENOMIC DNA]</scope>
    <source>
        <strain evidence="9 10">OSTEICH-129V</strain>
    </source>
</reference>
<sequence length="671" mass="77291">MYFIVFITFVLLCIKIASKISSKIFEEIFIIGYILYSASIILSGYILSELNIWNSTISWSIVPFLVIIGFLQLFSNSIFQAERLNASSFKITGRAIQKFHEVYKSSTKTERLAFAILLVSFILIHLIQLSITFYSPPNEWDSMTGHLNRILYFLQNGSFKHFIGTNWNIDTYPKAFSSIQAYPFLMSNWNEHFFKLPNMSAYWILFIGTYGILKRLSVPFIIRVFCASMVLFVPIAIIQSTSTDTDIVLAAYLVSYVYFLFSFKQSQQTLYLYLAAIAFSIALSHKITFVFSFTPLCILLVYIVRNMTFLSWKYSLKHFLLAHIFFILIITLPTGYISNLNYYGHPIGPTTATQHQSIERAGNFKNLLAHGSRNFIRYNLDLINLDGLRNIGVVENFQKSLKPALKRIDEKLKIGLEQETSFTIIPFSFNRRFEFYNGTPIYGVIFIILIIPSIIVLFLRRSKSVYYFFIAAFLLHMLALSFTAPYDPWKGRYMLSSFVFVIPILGNWLNQNSLFQNNRLGKIYLIVSSILISFTGLSTIIFHKRALPFGAYNKPSIFKISRMEALTISRPDIYQAYAKYDSIVPLNATVALATINDDYEYPLWGPHFSRRLIPINPFEQGLQKIPLKADYLFFAKSVIKPIAGDIRLGTNTHIKEGVIVPGEDYYIRKLR</sequence>
<dbReference type="EMBL" id="JBBKXZ010000001">
    <property type="protein sequence ID" value="MFD3393755.1"/>
    <property type="molecule type" value="Genomic_DNA"/>
</dbReference>
<evidence type="ECO:0000256" key="4">
    <source>
        <dbReference type="ARBA" id="ARBA00022692"/>
    </source>
</evidence>
<dbReference type="Proteomes" id="UP001598138">
    <property type="component" value="Unassembled WGS sequence"/>
</dbReference>
<feature type="transmembrane region" description="Helical" evidence="7">
    <location>
        <begin position="247"/>
        <end position="263"/>
    </location>
</feature>
<feature type="domain" description="ArnT-like N-terminal" evidence="8">
    <location>
        <begin position="147"/>
        <end position="329"/>
    </location>
</feature>
<keyword evidence="4 7" id="KW-0812">Transmembrane</keyword>
<accession>A0ABW6DA20</accession>